<feature type="domain" description="Major facilitator superfamily (MFS) profile" evidence="6">
    <location>
        <begin position="16"/>
        <end position="383"/>
    </location>
</feature>
<feature type="transmembrane region" description="Helical" evidence="5">
    <location>
        <begin position="209"/>
        <end position="234"/>
    </location>
</feature>
<evidence type="ECO:0000256" key="4">
    <source>
        <dbReference type="ARBA" id="ARBA00023136"/>
    </source>
</evidence>
<evidence type="ECO:0000256" key="5">
    <source>
        <dbReference type="SAM" id="Phobius"/>
    </source>
</evidence>
<comment type="subcellular location">
    <subcellularLocation>
        <location evidence="1">Cell membrane</location>
        <topology evidence="1">Multi-pass membrane protein</topology>
    </subcellularLocation>
</comment>
<keyword evidence="3 5" id="KW-1133">Transmembrane helix</keyword>
<feature type="transmembrane region" description="Helical" evidence="5">
    <location>
        <begin position="81"/>
        <end position="99"/>
    </location>
</feature>
<feature type="transmembrane region" description="Helical" evidence="5">
    <location>
        <begin position="168"/>
        <end position="188"/>
    </location>
</feature>
<dbReference type="AlphaFoldDB" id="A0A9D2EIN6"/>
<name>A0A9D2EIN6_9MICO</name>
<feature type="transmembrane region" description="Helical" evidence="5">
    <location>
        <begin position="359"/>
        <end position="378"/>
    </location>
</feature>
<dbReference type="Proteomes" id="UP000824037">
    <property type="component" value="Unassembled WGS sequence"/>
</dbReference>
<dbReference type="SUPFAM" id="SSF103473">
    <property type="entry name" value="MFS general substrate transporter"/>
    <property type="match status" value="1"/>
</dbReference>
<feature type="transmembrane region" description="Helical" evidence="5">
    <location>
        <begin position="273"/>
        <end position="291"/>
    </location>
</feature>
<proteinExistence type="predicted"/>
<dbReference type="PANTHER" id="PTHR43129">
    <property type="entry name" value="FOSMIDOMYCIN RESISTANCE PROTEIN"/>
    <property type="match status" value="1"/>
</dbReference>
<dbReference type="Pfam" id="PF07690">
    <property type="entry name" value="MFS_1"/>
    <property type="match status" value="1"/>
</dbReference>
<reference evidence="7" key="1">
    <citation type="journal article" date="2021" name="PeerJ">
        <title>Extensive microbial diversity within the chicken gut microbiome revealed by metagenomics and culture.</title>
        <authorList>
            <person name="Gilroy R."/>
            <person name="Ravi A."/>
            <person name="Getino M."/>
            <person name="Pursley I."/>
            <person name="Horton D.L."/>
            <person name="Alikhan N.F."/>
            <person name="Baker D."/>
            <person name="Gharbi K."/>
            <person name="Hall N."/>
            <person name="Watson M."/>
            <person name="Adriaenssens E.M."/>
            <person name="Foster-Nyarko E."/>
            <person name="Jarju S."/>
            <person name="Secka A."/>
            <person name="Antonio M."/>
            <person name="Oren A."/>
            <person name="Chaudhuri R.R."/>
            <person name="La Ragione R."/>
            <person name="Hildebrand F."/>
            <person name="Pallen M.J."/>
        </authorList>
    </citation>
    <scope>NUCLEOTIDE SEQUENCE</scope>
    <source>
        <strain evidence="7">ChiGjej4B4-7305</strain>
    </source>
</reference>
<evidence type="ECO:0000313" key="8">
    <source>
        <dbReference type="Proteomes" id="UP000824037"/>
    </source>
</evidence>
<dbReference type="GO" id="GO:0005886">
    <property type="term" value="C:plasma membrane"/>
    <property type="evidence" value="ECO:0007669"/>
    <property type="project" value="UniProtKB-SubCell"/>
</dbReference>
<reference evidence="7" key="2">
    <citation type="submission" date="2021-04" db="EMBL/GenBank/DDBJ databases">
        <authorList>
            <person name="Gilroy R."/>
        </authorList>
    </citation>
    <scope>NUCLEOTIDE SEQUENCE</scope>
    <source>
        <strain evidence="7">ChiGjej4B4-7305</strain>
    </source>
</reference>
<keyword evidence="2 5" id="KW-0812">Transmembrane</keyword>
<dbReference type="InterPro" id="IPR011701">
    <property type="entry name" value="MFS"/>
</dbReference>
<feature type="transmembrane region" description="Helical" evidence="5">
    <location>
        <begin position="331"/>
        <end position="353"/>
    </location>
</feature>
<dbReference type="CDD" id="cd17478">
    <property type="entry name" value="MFS_FsR"/>
    <property type="match status" value="1"/>
</dbReference>
<organism evidence="7 8">
    <name type="scientific">Candidatus Ruania gallistercoris</name>
    <dbReference type="NCBI Taxonomy" id="2838746"/>
    <lineage>
        <taxon>Bacteria</taxon>
        <taxon>Bacillati</taxon>
        <taxon>Actinomycetota</taxon>
        <taxon>Actinomycetes</taxon>
        <taxon>Micrococcales</taxon>
        <taxon>Ruaniaceae</taxon>
        <taxon>Ruania</taxon>
    </lineage>
</organism>
<evidence type="ECO:0000313" key="7">
    <source>
        <dbReference type="EMBL" id="HIZ38085.1"/>
    </source>
</evidence>
<evidence type="ECO:0000256" key="1">
    <source>
        <dbReference type="ARBA" id="ARBA00004651"/>
    </source>
</evidence>
<feature type="transmembrane region" description="Helical" evidence="5">
    <location>
        <begin position="297"/>
        <end position="319"/>
    </location>
</feature>
<feature type="transmembrane region" description="Helical" evidence="5">
    <location>
        <begin position="105"/>
        <end position="125"/>
    </location>
</feature>
<feature type="transmembrane region" description="Helical" evidence="5">
    <location>
        <begin position="240"/>
        <end position="261"/>
    </location>
</feature>
<comment type="caution">
    <text evidence="7">The sequence shown here is derived from an EMBL/GenBank/DDBJ whole genome shotgun (WGS) entry which is preliminary data.</text>
</comment>
<dbReference type="PANTHER" id="PTHR43129:SF1">
    <property type="entry name" value="FOSMIDOMYCIN RESISTANCE PROTEIN"/>
    <property type="match status" value="1"/>
</dbReference>
<evidence type="ECO:0000259" key="6">
    <source>
        <dbReference type="PROSITE" id="PS50850"/>
    </source>
</evidence>
<sequence>MNSGRPGTQRPVPLRRLTGLTWAHFLNDGASNYLPGVLPAVLVTIGQPVQMAAVLVTALTVGQALQPVAGRIADRLGGKSLVLMGLAMTSVGGGLIGVVRSTWLLVLLLVLIGVGNAFFHPQAIASVRQMITGRQGLLTSAFLVGGELGRGLWPTIASLIVARAGLEYLWLVAVPGVLTVPFLLRWLPALPPKRAHGPAIQLSVHARPMALLIGYQGLRMFVIFAFSTFIPVLWDQRDQPLVAGASLITTMMTVGVLGNLCGGYLTDRIGSRATLIISAVGSAVLIVPTAYLTGPLAWVVAGLVGVMLFLSASTTVLLGQDIFAENPSMGSGIAIGLANGIGAVLVLVVGIWVGDSVQPVFWVLGVLSLGSAALVPLFDRRLVG</sequence>
<dbReference type="EMBL" id="DXBY01000340">
    <property type="protein sequence ID" value="HIZ38085.1"/>
    <property type="molecule type" value="Genomic_DNA"/>
</dbReference>
<gene>
    <name evidence="7" type="ORF">H9815_20100</name>
</gene>
<dbReference type="Gene3D" id="1.20.1250.20">
    <property type="entry name" value="MFS general substrate transporter like domains"/>
    <property type="match status" value="2"/>
</dbReference>
<feature type="transmembrane region" description="Helical" evidence="5">
    <location>
        <begin position="137"/>
        <end position="162"/>
    </location>
</feature>
<evidence type="ECO:0000256" key="3">
    <source>
        <dbReference type="ARBA" id="ARBA00022989"/>
    </source>
</evidence>
<dbReference type="InterPro" id="IPR020846">
    <property type="entry name" value="MFS_dom"/>
</dbReference>
<keyword evidence="4 5" id="KW-0472">Membrane</keyword>
<evidence type="ECO:0000256" key="2">
    <source>
        <dbReference type="ARBA" id="ARBA00022692"/>
    </source>
</evidence>
<dbReference type="GO" id="GO:0022857">
    <property type="term" value="F:transmembrane transporter activity"/>
    <property type="evidence" value="ECO:0007669"/>
    <property type="project" value="InterPro"/>
</dbReference>
<accession>A0A9D2EIN6</accession>
<dbReference type="InterPro" id="IPR036259">
    <property type="entry name" value="MFS_trans_sf"/>
</dbReference>
<protein>
    <submittedName>
        <fullName evidence="7">MFS transporter</fullName>
    </submittedName>
</protein>
<dbReference type="PROSITE" id="PS50850">
    <property type="entry name" value="MFS"/>
    <property type="match status" value="1"/>
</dbReference>